<keyword evidence="1" id="KW-0238">DNA-binding</keyword>
<dbReference type="GeneID" id="64596682"/>
<keyword evidence="1" id="KW-0371">Homeobox</keyword>
<reference evidence="4" key="1">
    <citation type="journal article" date="2020" name="New Phytol.">
        <title>Comparative genomics reveals dynamic genome evolution in host specialist ectomycorrhizal fungi.</title>
        <authorList>
            <person name="Lofgren L.A."/>
            <person name="Nguyen N.H."/>
            <person name="Vilgalys R."/>
            <person name="Ruytinx J."/>
            <person name="Liao H.L."/>
            <person name="Branco S."/>
            <person name="Kuo A."/>
            <person name="LaButti K."/>
            <person name="Lipzen A."/>
            <person name="Andreopoulos W."/>
            <person name="Pangilinan J."/>
            <person name="Riley R."/>
            <person name="Hundley H."/>
            <person name="Na H."/>
            <person name="Barry K."/>
            <person name="Grigoriev I.V."/>
            <person name="Stajich J.E."/>
            <person name="Kennedy P.G."/>
        </authorList>
    </citation>
    <scope>NUCLEOTIDE SEQUENCE</scope>
    <source>
        <strain evidence="4">S12</strain>
    </source>
</reference>
<dbReference type="GO" id="GO:0005634">
    <property type="term" value="C:nucleus"/>
    <property type="evidence" value="ECO:0007669"/>
    <property type="project" value="UniProtKB-SubCell"/>
</dbReference>
<comment type="caution">
    <text evidence="4">The sequence shown here is derived from an EMBL/GenBank/DDBJ whole genome shotgun (WGS) entry which is preliminary data.</text>
</comment>
<dbReference type="AlphaFoldDB" id="A0A9P7DIP6"/>
<evidence type="ECO:0000259" key="3">
    <source>
        <dbReference type="PROSITE" id="PS50071"/>
    </source>
</evidence>
<feature type="domain" description="Homeobox" evidence="3">
    <location>
        <begin position="11"/>
        <end position="79"/>
    </location>
</feature>
<evidence type="ECO:0000256" key="1">
    <source>
        <dbReference type="PROSITE-ProRule" id="PRU00108"/>
    </source>
</evidence>
<keyword evidence="5" id="KW-1185">Reference proteome</keyword>
<dbReference type="InterPro" id="IPR001356">
    <property type="entry name" value="HD"/>
</dbReference>
<evidence type="ECO:0000256" key="2">
    <source>
        <dbReference type="SAM" id="MobiDB-lite"/>
    </source>
</evidence>
<accession>A0A9P7DIP6</accession>
<protein>
    <recommendedName>
        <fullName evidence="3">Homeobox domain-containing protein</fullName>
    </recommendedName>
</protein>
<feature type="region of interest" description="Disordered" evidence="2">
    <location>
        <begin position="1"/>
        <end position="20"/>
    </location>
</feature>
<dbReference type="GO" id="GO:0003677">
    <property type="term" value="F:DNA binding"/>
    <property type="evidence" value="ECO:0007669"/>
    <property type="project" value="UniProtKB-UniRule"/>
</dbReference>
<evidence type="ECO:0000313" key="5">
    <source>
        <dbReference type="Proteomes" id="UP000719766"/>
    </source>
</evidence>
<name>A0A9P7DIP6_9AGAM</name>
<organism evidence="4 5">
    <name type="scientific">Suillus plorans</name>
    <dbReference type="NCBI Taxonomy" id="116603"/>
    <lineage>
        <taxon>Eukaryota</taxon>
        <taxon>Fungi</taxon>
        <taxon>Dikarya</taxon>
        <taxon>Basidiomycota</taxon>
        <taxon>Agaricomycotina</taxon>
        <taxon>Agaricomycetes</taxon>
        <taxon>Agaricomycetidae</taxon>
        <taxon>Boletales</taxon>
        <taxon>Suillineae</taxon>
        <taxon>Suillaceae</taxon>
        <taxon>Suillus</taxon>
    </lineage>
</organism>
<sequence length="311" mass="34991">MEGDSQHAETSAAGAKRQRLSSEARKLLKDFAEHVSMHPDSHQRQHLLEQVRRLHGCGQTEAKHINTWFTRYRASVRKKSMQDDDNILFTNFTSEQLDILRPLLRNNPFPKKEMIDIWSVCIKAEPEQVGKWVLYHQAKTAPLRGTSEQSMSVSPTAPLPHLPTPARSLSPAHARGISLPLIATKEEPSPASPLWPTHTAPVSHTSLPQHATVGPDVLDELNPPFVRKPSFDGPRPLRHVPVTIPSPAKQLAKDIHHSITSHRPGSTRKPSTRAEFDAMFKPYEKMMTQFIHNVESGKLQHLGWEPSRKAT</sequence>
<evidence type="ECO:0000313" key="4">
    <source>
        <dbReference type="EMBL" id="KAG1794419.1"/>
    </source>
</evidence>
<gene>
    <name evidence="4" type="ORF">HD556DRAFT_1370244</name>
</gene>
<dbReference type="Proteomes" id="UP000719766">
    <property type="component" value="Unassembled WGS sequence"/>
</dbReference>
<feature type="region of interest" description="Disordered" evidence="2">
    <location>
        <begin position="144"/>
        <end position="170"/>
    </location>
</feature>
<dbReference type="OrthoDB" id="2646043at2759"/>
<keyword evidence="1" id="KW-0539">Nucleus</keyword>
<feature type="DNA-binding region" description="Homeobox" evidence="1">
    <location>
        <begin position="13"/>
        <end position="80"/>
    </location>
</feature>
<dbReference type="CDD" id="cd00086">
    <property type="entry name" value="homeodomain"/>
    <property type="match status" value="1"/>
</dbReference>
<dbReference type="PROSITE" id="PS50071">
    <property type="entry name" value="HOMEOBOX_2"/>
    <property type="match status" value="1"/>
</dbReference>
<proteinExistence type="predicted"/>
<dbReference type="EMBL" id="JABBWE010000026">
    <property type="protein sequence ID" value="KAG1794419.1"/>
    <property type="molecule type" value="Genomic_DNA"/>
</dbReference>
<dbReference type="RefSeq" id="XP_041160586.1">
    <property type="nucleotide sequence ID" value="XM_041302918.1"/>
</dbReference>
<comment type="subcellular location">
    <subcellularLocation>
        <location evidence="1">Nucleus</location>
    </subcellularLocation>
</comment>